<dbReference type="EMBL" id="JBBUTH010000003">
    <property type="protein sequence ID" value="MEK8050056.1"/>
    <property type="molecule type" value="Genomic_DNA"/>
</dbReference>
<organism evidence="1 2">
    <name type="scientific">Pseudaquabacterium inlustre</name>
    <dbReference type="NCBI Taxonomy" id="2984192"/>
    <lineage>
        <taxon>Bacteria</taxon>
        <taxon>Pseudomonadati</taxon>
        <taxon>Pseudomonadota</taxon>
        <taxon>Betaproteobacteria</taxon>
        <taxon>Burkholderiales</taxon>
        <taxon>Sphaerotilaceae</taxon>
        <taxon>Pseudaquabacterium</taxon>
    </lineage>
</organism>
<proteinExistence type="predicted"/>
<dbReference type="RefSeq" id="WP_341409725.1">
    <property type="nucleotide sequence ID" value="NZ_JBBUTH010000003.1"/>
</dbReference>
<reference evidence="1 2" key="1">
    <citation type="submission" date="2024-04" db="EMBL/GenBank/DDBJ databases">
        <title>Novel species of the genus Ideonella isolated from streams.</title>
        <authorList>
            <person name="Lu H."/>
        </authorList>
    </citation>
    <scope>NUCLEOTIDE SEQUENCE [LARGE SCALE GENOMIC DNA]</scope>
    <source>
        <strain evidence="1 2">DXS22W</strain>
    </source>
</reference>
<comment type="caution">
    <text evidence="1">The sequence shown here is derived from an EMBL/GenBank/DDBJ whole genome shotgun (WGS) entry which is preliminary data.</text>
</comment>
<evidence type="ECO:0000313" key="2">
    <source>
        <dbReference type="Proteomes" id="UP001365405"/>
    </source>
</evidence>
<protein>
    <submittedName>
        <fullName evidence="1">Phosphate transport regulator</fullName>
    </submittedName>
</protein>
<evidence type="ECO:0000313" key="1">
    <source>
        <dbReference type="EMBL" id="MEK8050056.1"/>
    </source>
</evidence>
<dbReference type="Proteomes" id="UP001365405">
    <property type="component" value="Unassembled WGS sequence"/>
</dbReference>
<gene>
    <name evidence="1" type="ORF">AACH10_07390</name>
</gene>
<accession>A0ABU9CGJ2</accession>
<dbReference type="Gene3D" id="1.20.58.220">
    <property type="entry name" value="Phosphate transport system protein phou homolog 2, domain 2"/>
    <property type="match status" value="1"/>
</dbReference>
<keyword evidence="2" id="KW-1185">Reference proteome</keyword>
<dbReference type="InterPro" id="IPR038078">
    <property type="entry name" value="PhoU-like_sf"/>
</dbReference>
<sequence length="697" mass="74927">MAGPPHWPPTIRQPSIRLAPTGARARPFIAIAMEKSDAVASLGQTSLLQPARLRAALRANDRLKLYLTVLQVAAAQAAHPGRQALDLRHEIAAAGLAGADEADWLQELPATASRQDGDGAVHLPELPRLARSLHDDLLTMARPLLDAADGQAAFGQRVQHWAQRLEAIDGPALDGGLLESLTHGCREGHGHAASDSLHLTVMDLHKALNQLAARLAAETVAGAHVWGLAADGSDHARVAAFMQGLNRTRALKLDHPGLDTAATRDGERLLIQNDIGTNDAHVLVLQVQGLGITLTYSDLHRQRFAFFQQLLAELGAQWSSVQQRSTEGLNRGEAYHLGTSSFSASDEAGLQQQLQGIGARIVFLIDWNRARKRLLAFVDAEGAVAVLREAARRECGHMAWLQAGGERLVWNAMSAQGEGRFRLGDRLDAVMGAETARDWLVDLLALAWQAAQRQQPVALVADEARWLLAQRLQGRLGQMALLEEHAALCHALAQALRDGLVHGVHRDTAAAARLAARAKTWEREADHLVMQARALAERQPQWQPLARLLERSDDVADALEEAAFVLGVVAEGHHQGWAGPVLDELQALAAAVLGATQDQVKALAVLRSLGAPAGADGAAATDRDEFLAASWRVLQAERQCDTLLRSARRSLAREVSDAASLQLGNELAAALEHASDALLALVYGLREQAFQRAGVAA</sequence>
<name>A0ABU9CGJ2_9BURK</name>